<evidence type="ECO:0000256" key="12">
    <source>
        <dbReference type="ARBA" id="ARBA00022989"/>
    </source>
</evidence>
<dbReference type="InterPro" id="IPR003594">
    <property type="entry name" value="HATPase_dom"/>
</dbReference>
<sequence length="432" mass="50312">MLKHHFWQRTMLETLLMLSLAAILGMICQHITGFLLLSTALLLLWYIYNLHKLSAWVWQQNTLYPPSSIGSFDIIFYGLHKRQKRIRDKQKELAEIIKRFRYGAESIPDALLLTNKEGGIEWCNKIAQYQLYIHWPGDKGQNIINLIRHPEFAAYMKKKDFSAPLTLFFNHKNYVEFRIIPYIDEHWIIIVRDVDQLYLAEKQRHDFFTNASHELRTPLTVVKGYLDMLTDDLISTDKQAQIFTSMQGQIARMESLVEQILTLSHIENSPIKHQLQPVNIPEMLHKIKHNVKQIYTNYQFTFHIDDTLQVMAHKDQLYSVVSNLIYNAIKHTPDNTHITVCWQKVATGAYFSVTDTGSGIAMHHLHRLTERFYQVDNARTYSKNSSGLGLAIVKHALLNHANTKLEIKSELGRGSYFAFTLPLQYLLTVKET</sequence>
<dbReference type="InterPro" id="IPR021766">
    <property type="entry name" value="PhoR_N"/>
</dbReference>
<evidence type="ECO:0000256" key="8">
    <source>
        <dbReference type="ARBA" id="ARBA00022692"/>
    </source>
</evidence>
<evidence type="ECO:0000256" key="15">
    <source>
        <dbReference type="SAM" id="Phobius"/>
    </source>
</evidence>
<keyword evidence="6" id="KW-0597">Phosphoprotein</keyword>
<dbReference type="Pfam" id="PF11808">
    <property type="entry name" value="PhoR"/>
    <property type="match status" value="1"/>
</dbReference>
<dbReference type="GO" id="GO:0004721">
    <property type="term" value="F:phosphoprotein phosphatase activity"/>
    <property type="evidence" value="ECO:0007669"/>
    <property type="project" value="InterPro"/>
</dbReference>
<keyword evidence="12 15" id="KW-1133">Transmembrane helix</keyword>
<dbReference type="FunFam" id="3.30.565.10:FF:000006">
    <property type="entry name" value="Sensor histidine kinase WalK"/>
    <property type="match status" value="1"/>
</dbReference>
<proteinExistence type="predicted"/>
<dbReference type="InterPro" id="IPR003661">
    <property type="entry name" value="HisK_dim/P_dom"/>
</dbReference>
<evidence type="ECO:0000313" key="18">
    <source>
        <dbReference type="Proteomes" id="UP000278542"/>
    </source>
</evidence>
<evidence type="ECO:0000313" key="17">
    <source>
        <dbReference type="EMBL" id="RKS87386.1"/>
    </source>
</evidence>
<dbReference type="GO" id="GO:0005524">
    <property type="term" value="F:ATP binding"/>
    <property type="evidence" value="ECO:0007669"/>
    <property type="project" value="UniProtKB-KW"/>
</dbReference>
<feature type="transmembrane region" description="Helical" evidence="15">
    <location>
        <begin position="20"/>
        <end position="48"/>
    </location>
</feature>
<dbReference type="Proteomes" id="UP000278542">
    <property type="component" value="Unassembled WGS sequence"/>
</dbReference>
<dbReference type="Gene3D" id="3.30.565.10">
    <property type="entry name" value="Histidine kinase-like ATPase, C-terminal domain"/>
    <property type="match status" value="1"/>
</dbReference>
<dbReference type="SUPFAM" id="SSF55785">
    <property type="entry name" value="PYP-like sensor domain (PAS domain)"/>
    <property type="match status" value="1"/>
</dbReference>
<evidence type="ECO:0000256" key="14">
    <source>
        <dbReference type="ARBA" id="ARBA00023136"/>
    </source>
</evidence>
<dbReference type="PRINTS" id="PR00344">
    <property type="entry name" value="BCTRLSENSOR"/>
</dbReference>
<dbReference type="SMART" id="SM00387">
    <property type="entry name" value="HATPase_c"/>
    <property type="match status" value="1"/>
</dbReference>
<dbReference type="Pfam" id="PF00512">
    <property type="entry name" value="HisKA"/>
    <property type="match status" value="1"/>
</dbReference>
<name>A0A495RJP3_9GAMM</name>
<dbReference type="EC" id="2.7.13.3" evidence="3"/>
<dbReference type="NCBIfam" id="NF008235">
    <property type="entry name" value="PRK11006.1"/>
    <property type="match status" value="1"/>
</dbReference>
<keyword evidence="18" id="KW-1185">Reference proteome</keyword>
<dbReference type="PANTHER" id="PTHR45453:SF1">
    <property type="entry name" value="PHOSPHATE REGULON SENSOR PROTEIN PHOR"/>
    <property type="match status" value="1"/>
</dbReference>
<dbReference type="RefSeq" id="WP_211324599.1">
    <property type="nucleotide sequence ID" value="NZ_RBWY01000001.1"/>
</dbReference>
<evidence type="ECO:0000259" key="16">
    <source>
        <dbReference type="PROSITE" id="PS50109"/>
    </source>
</evidence>
<evidence type="ECO:0000256" key="1">
    <source>
        <dbReference type="ARBA" id="ARBA00000085"/>
    </source>
</evidence>
<protein>
    <recommendedName>
        <fullName evidence="3">histidine kinase</fullName>
        <ecNumber evidence="3">2.7.13.3</ecNumber>
    </recommendedName>
</protein>
<evidence type="ECO:0000256" key="7">
    <source>
        <dbReference type="ARBA" id="ARBA00022679"/>
    </source>
</evidence>
<dbReference type="GO" id="GO:0005886">
    <property type="term" value="C:plasma membrane"/>
    <property type="evidence" value="ECO:0007669"/>
    <property type="project" value="UniProtKB-SubCell"/>
</dbReference>
<keyword evidence="14 15" id="KW-0472">Membrane</keyword>
<comment type="subcellular location">
    <subcellularLocation>
        <location evidence="2">Cell membrane</location>
    </subcellularLocation>
</comment>
<evidence type="ECO:0000256" key="11">
    <source>
        <dbReference type="ARBA" id="ARBA00022840"/>
    </source>
</evidence>
<dbReference type="Pfam" id="PF02518">
    <property type="entry name" value="HATPase_c"/>
    <property type="match status" value="1"/>
</dbReference>
<keyword evidence="10 17" id="KW-0418">Kinase</keyword>
<dbReference type="FunFam" id="1.10.287.130:FF:000001">
    <property type="entry name" value="Two-component sensor histidine kinase"/>
    <property type="match status" value="1"/>
</dbReference>
<keyword evidence="9" id="KW-0547">Nucleotide-binding</keyword>
<comment type="caution">
    <text evidence="17">The sequence shown here is derived from an EMBL/GenBank/DDBJ whole genome shotgun (WGS) entry which is preliminary data.</text>
</comment>
<dbReference type="InterPro" id="IPR005467">
    <property type="entry name" value="His_kinase_dom"/>
</dbReference>
<keyword evidence="5" id="KW-1003">Cell membrane</keyword>
<dbReference type="Gene3D" id="1.10.287.130">
    <property type="match status" value="1"/>
</dbReference>
<dbReference type="PROSITE" id="PS50109">
    <property type="entry name" value="HIS_KIN"/>
    <property type="match status" value="1"/>
</dbReference>
<dbReference type="CDD" id="cd00082">
    <property type="entry name" value="HisKA"/>
    <property type="match status" value="1"/>
</dbReference>
<keyword evidence="13" id="KW-0902">Two-component regulatory system</keyword>
<keyword evidence="7" id="KW-0808">Transferase</keyword>
<dbReference type="InterPro" id="IPR035965">
    <property type="entry name" value="PAS-like_dom_sf"/>
</dbReference>
<evidence type="ECO:0000256" key="5">
    <source>
        <dbReference type="ARBA" id="ARBA00022475"/>
    </source>
</evidence>
<keyword evidence="8 15" id="KW-0812">Transmembrane</keyword>
<keyword evidence="11" id="KW-0067">ATP-binding</keyword>
<dbReference type="InterPro" id="IPR050351">
    <property type="entry name" value="BphY/WalK/GraS-like"/>
</dbReference>
<dbReference type="InterPro" id="IPR036097">
    <property type="entry name" value="HisK_dim/P_sf"/>
</dbReference>
<keyword evidence="4" id="KW-0813">Transport</keyword>
<dbReference type="SUPFAM" id="SSF55874">
    <property type="entry name" value="ATPase domain of HSP90 chaperone/DNA topoisomerase II/histidine kinase"/>
    <property type="match status" value="1"/>
</dbReference>
<reference evidence="17 18" key="1">
    <citation type="submission" date="2018-10" db="EMBL/GenBank/DDBJ databases">
        <title>Genomic Encyclopedia of Type Strains, Phase IV (KMG-IV): sequencing the most valuable type-strain genomes for metagenomic binning, comparative biology and taxonomic classification.</title>
        <authorList>
            <person name="Goeker M."/>
        </authorList>
    </citation>
    <scope>NUCLEOTIDE SEQUENCE [LARGE SCALE GENOMIC DNA]</scope>
    <source>
        <strain evidence="17 18">DSM 22228</strain>
    </source>
</reference>
<accession>A0A495RJP3</accession>
<dbReference type="GO" id="GO:0016036">
    <property type="term" value="P:cellular response to phosphate starvation"/>
    <property type="evidence" value="ECO:0007669"/>
    <property type="project" value="TreeGrafter"/>
</dbReference>
<evidence type="ECO:0000256" key="9">
    <source>
        <dbReference type="ARBA" id="ARBA00022741"/>
    </source>
</evidence>
<dbReference type="InterPro" id="IPR004358">
    <property type="entry name" value="Sig_transdc_His_kin-like_C"/>
</dbReference>
<evidence type="ECO:0000256" key="6">
    <source>
        <dbReference type="ARBA" id="ARBA00022553"/>
    </source>
</evidence>
<evidence type="ECO:0000256" key="13">
    <source>
        <dbReference type="ARBA" id="ARBA00023012"/>
    </source>
</evidence>
<dbReference type="GO" id="GO:0000155">
    <property type="term" value="F:phosphorelay sensor kinase activity"/>
    <property type="evidence" value="ECO:0007669"/>
    <property type="project" value="InterPro"/>
</dbReference>
<organism evidence="17 18">
    <name type="scientific">Orbus hercynius</name>
    <dbReference type="NCBI Taxonomy" id="593135"/>
    <lineage>
        <taxon>Bacteria</taxon>
        <taxon>Pseudomonadati</taxon>
        <taxon>Pseudomonadota</taxon>
        <taxon>Gammaproteobacteria</taxon>
        <taxon>Orbales</taxon>
        <taxon>Orbaceae</taxon>
        <taxon>Orbus</taxon>
    </lineage>
</organism>
<comment type="catalytic activity">
    <reaction evidence="1">
        <text>ATP + protein L-histidine = ADP + protein N-phospho-L-histidine.</text>
        <dbReference type="EC" id="2.7.13.3"/>
    </reaction>
</comment>
<dbReference type="InterPro" id="IPR036890">
    <property type="entry name" value="HATPase_C_sf"/>
</dbReference>
<evidence type="ECO:0000256" key="4">
    <source>
        <dbReference type="ARBA" id="ARBA00022448"/>
    </source>
</evidence>
<evidence type="ECO:0000256" key="3">
    <source>
        <dbReference type="ARBA" id="ARBA00012438"/>
    </source>
</evidence>
<dbReference type="AlphaFoldDB" id="A0A495RJP3"/>
<feature type="domain" description="Histidine kinase" evidence="16">
    <location>
        <begin position="210"/>
        <end position="425"/>
    </location>
</feature>
<evidence type="ECO:0000256" key="2">
    <source>
        <dbReference type="ARBA" id="ARBA00004236"/>
    </source>
</evidence>
<dbReference type="SMART" id="SM00388">
    <property type="entry name" value="HisKA"/>
    <property type="match status" value="1"/>
</dbReference>
<dbReference type="EMBL" id="RBWY01000001">
    <property type="protein sequence ID" value="RKS87386.1"/>
    <property type="molecule type" value="Genomic_DNA"/>
</dbReference>
<dbReference type="PANTHER" id="PTHR45453">
    <property type="entry name" value="PHOSPHATE REGULON SENSOR PROTEIN PHOR"/>
    <property type="match status" value="1"/>
</dbReference>
<evidence type="ECO:0000256" key="10">
    <source>
        <dbReference type="ARBA" id="ARBA00022777"/>
    </source>
</evidence>
<gene>
    <name evidence="17" type="ORF">DES39_0610</name>
</gene>
<dbReference type="SUPFAM" id="SSF47384">
    <property type="entry name" value="Homodimeric domain of signal transducing histidine kinase"/>
    <property type="match status" value="1"/>
</dbReference>
<dbReference type="NCBIfam" id="TIGR02966">
    <property type="entry name" value="phoR_proteo"/>
    <property type="match status" value="1"/>
</dbReference>
<dbReference type="InterPro" id="IPR014310">
    <property type="entry name" value="Sig_transdc_His_kinase_PhoR"/>
</dbReference>